<feature type="binding site" evidence="11">
    <location>
        <position position="53"/>
    </location>
    <ligand>
        <name>UMP</name>
        <dbReference type="ChEBI" id="CHEBI:57865"/>
    </ligand>
</feature>
<gene>
    <name evidence="11" type="primary">pyrH</name>
    <name evidence="13" type="ORF">IAD18_06455</name>
</gene>
<feature type="binding site" evidence="11">
    <location>
        <begin position="134"/>
        <end position="141"/>
    </location>
    <ligand>
        <name>UMP</name>
        <dbReference type="ChEBI" id="CHEBI:57865"/>
    </ligand>
</feature>
<feature type="binding site" evidence="11">
    <location>
        <position position="170"/>
    </location>
    <ligand>
        <name>ATP</name>
        <dbReference type="ChEBI" id="CHEBI:30616"/>
    </ligand>
</feature>
<dbReference type="Gene3D" id="3.40.1160.10">
    <property type="entry name" value="Acetylglutamate kinase-like"/>
    <property type="match status" value="1"/>
</dbReference>
<dbReference type="GO" id="GO:0033862">
    <property type="term" value="F:UMP kinase activity"/>
    <property type="evidence" value="ECO:0007669"/>
    <property type="project" value="UniProtKB-EC"/>
</dbReference>
<dbReference type="GO" id="GO:0005737">
    <property type="term" value="C:cytoplasm"/>
    <property type="evidence" value="ECO:0007669"/>
    <property type="project" value="UniProtKB-SubCell"/>
</dbReference>
<dbReference type="NCBIfam" id="TIGR02075">
    <property type="entry name" value="pyrH_bact"/>
    <property type="match status" value="1"/>
</dbReference>
<keyword evidence="7 11" id="KW-0418">Kinase</keyword>
<evidence type="ECO:0000256" key="9">
    <source>
        <dbReference type="ARBA" id="ARBA00022975"/>
    </source>
</evidence>
<comment type="subcellular location">
    <subcellularLocation>
        <location evidence="1 11">Cytoplasm</location>
    </subcellularLocation>
</comment>
<dbReference type="GO" id="GO:0005524">
    <property type="term" value="F:ATP binding"/>
    <property type="evidence" value="ECO:0007669"/>
    <property type="project" value="UniProtKB-KW"/>
</dbReference>
<evidence type="ECO:0000259" key="12">
    <source>
        <dbReference type="Pfam" id="PF00696"/>
    </source>
</evidence>
<evidence type="ECO:0000256" key="10">
    <source>
        <dbReference type="ARBA" id="ARBA00047767"/>
    </source>
</evidence>
<keyword evidence="6 11" id="KW-0547">Nucleotide-binding</keyword>
<evidence type="ECO:0000313" key="14">
    <source>
        <dbReference type="Proteomes" id="UP000824076"/>
    </source>
</evidence>
<evidence type="ECO:0000256" key="3">
    <source>
        <dbReference type="ARBA" id="ARBA00007614"/>
    </source>
</evidence>
<evidence type="ECO:0000256" key="7">
    <source>
        <dbReference type="ARBA" id="ARBA00022777"/>
    </source>
</evidence>
<dbReference type="EMBL" id="DVMS01000182">
    <property type="protein sequence ID" value="HIU39290.1"/>
    <property type="molecule type" value="Genomic_DNA"/>
</dbReference>
<sequence length="238" mass="25824">MRTKYKRILLKLSGESLMGAQGYGIDPVRVSDYAEQIKEIAEGGVEIAIVIGGGNIFRGLAGAAKGVDRVKGDQMGMLATVINSLALCSALEKIGQKAKVFTAVNMFPIGEHYSKWKAIEAMQRGEVAIVSCGTGNPFFTTDTGSALRGIEVEADVMLKGTRVDGIYTADPEKDPTAKKFTEITYDEIYRRGLKVMDLTATVMCKENKLPIVVFDMDTKGNLKKVIDGEPIGTLVYQE</sequence>
<proteinExistence type="inferred from homology"/>
<dbReference type="InterPro" id="IPR001048">
    <property type="entry name" value="Asp/Glu/Uridylate_kinase"/>
</dbReference>
<dbReference type="InterPro" id="IPR015963">
    <property type="entry name" value="Uridylate_kinase_bac"/>
</dbReference>
<dbReference type="Proteomes" id="UP000824076">
    <property type="component" value="Unassembled WGS sequence"/>
</dbReference>
<feature type="binding site" evidence="11">
    <location>
        <position position="58"/>
    </location>
    <ligand>
        <name>ATP</name>
        <dbReference type="ChEBI" id="CHEBI:30616"/>
    </ligand>
</feature>
<dbReference type="EC" id="2.7.4.22" evidence="11"/>
<feature type="binding site" evidence="11">
    <location>
        <position position="73"/>
    </location>
    <ligand>
        <name>UMP</name>
        <dbReference type="ChEBI" id="CHEBI:57865"/>
    </ligand>
</feature>
<feature type="binding site" evidence="11">
    <location>
        <position position="167"/>
    </location>
    <ligand>
        <name>ATP</name>
        <dbReference type="ChEBI" id="CHEBI:30616"/>
    </ligand>
</feature>
<evidence type="ECO:0000256" key="8">
    <source>
        <dbReference type="ARBA" id="ARBA00022840"/>
    </source>
</evidence>
<dbReference type="PANTHER" id="PTHR42833">
    <property type="entry name" value="URIDYLATE KINASE"/>
    <property type="match status" value="1"/>
</dbReference>
<reference evidence="13" key="1">
    <citation type="submission" date="2020-10" db="EMBL/GenBank/DDBJ databases">
        <authorList>
            <person name="Gilroy R."/>
        </authorList>
    </citation>
    <scope>NUCLEOTIDE SEQUENCE</scope>
    <source>
        <strain evidence="13">17073</strain>
    </source>
</reference>
<comment type="subunit">
    <text evidence="11">Homohexamer.</text>
</comment>
<feature type="region of interest" description="Involved in allosteric activation by GTP" evidence="11">
    <location>
        <begin position="19"/>
        <end position="24"/>
    </location>
</feature>
<comment type="pathway">
    <text evidence="2 11">Pyrimidine metabolism; CTP biosynthesis via de novo pathway; UDP from UMP (UMPK route): step 1/1.</text>
</comment>
<dbReference type="AlphaFoldDB" id="A0A9D1IKI6"/>
<evidence type="ECO:0000256" key="5">
    <source>
        <dbReference type="ARBA" id="ARBA00022679"/>
    </source>
</evidence>
<dbReference type="CDD" id="cd04254">
    <property type="entry name" value="AAK_UMPK-PyrH-Ec"/>
    <property type="match status" value="1"/>
</dbReference>
<comment type="catalytic activity">
    <reaction evidence="10 11">
        <text>UMP + ATP = UDP + ADP</text>
        <dbReference type="Rhea" id="RHEA:24400"/>
        <dbReference type="ChEBI" id="CHEBI:30616"/>
        <dbReference type="ChEBI" id="CHEBI:57865"/>
        <dbReference type="ChEBI" id="CHEBI:58223"/>
        <dbReference type="ChEBI" id="CHEBI:456216"/>
        <dbReference type="EC" id="2.7.4.22"/>
    </reaction>
</comment>
<evidence type="ECO:0000256" key="4">
    <source>
        <dbReference type="ARBA" id="ARBA00022490"/>
    </source>
</evidence>
<protein>
    <recommendedName>
        <fullName evidence="11">Uridylate kinase</fullName>
        <shortName evidence="11">UK</shortName>
        <ecNumber evidence="11">2.7.4.22</ecNumber>
    </recommendedName>
    <alternativeName>
        <fullName evidence="11">Uridine monophosphate kinase</fullName>
        <shortName evidence="11">UMP kinase</shortName>
        <shortName evidence="11">UMPK</shortName>
    </alternativeName>
</protein>
<dbReference type="FunFam" id="3.40.1160.10:FF:000001">
    <property type="entry name" value="Uridylate kinase"/>
    <property type="match status" value="1"/>
</dbReference>
<dbReference type="Pfam" id="PF00696">
    <property type="entry name" value="AA_kinase"/>
    <property type="match status" value="1"/>
</dbReference>
<comment type="caution">
    <text evidence="11">Lacks conserved residue(s) required for the propagation of feature annotation.</text>
</comment>
<name>A0A9D1IKI6_9BACT</name>
<dbReference type="GO" id="GO:0044210">
    <property type="term" value="P:'de novo' CTP biosynthetic process"/>
    <property type="evidence" value="ECO:0007669"/>
    <property type="project" value="UniProtKB-UniRule"/>
</dbReference>
<comment type="function">
    <text evidence="11">Catalyzes the reversible phosphorylation of UMP to UDP.</text>
</comment>
<feature type="domain" description="Aspartate/glutamate/uridylate kinase" evidence="12">
    <location>
        <begin position="6"/>
        <end position="215"/>
    </location>
</feature>
<feature type="binding site" evidence="11">
    <location>
        <begin position="11"/>
        <end position="14"/>
    </location>
    <ligand>
        <name>ATP</name>
        <dbReference type="ChEBI" id="CHEBI:30616"/>
    </ligand>
</feature>
<keyword evidence="8 11" id="KW-0067">ATP-binding</keyword>
<comment type="activity regulation">
    <text evidence="11">Allosterically activated by GTP. Inhibited by UTP.</text>
</comment>
<dbReference type="InterPro" id="IPR036393">
    <property type="entry name" value="AceGlu_kinase-like_sf"/>
</dbReference>
<feature type="binding site" evidence="11">
    <location>
        <position position="161"/>
    </location>
    <ligand>
        <name>ATP</name>
        <dbReference type="ChEBI" id="CHEBI:30616"/>
    </ligand>
</feature>
<comment type="similarity">
    <text evidence="3 11">Belongs to the UMP kinase family.</text>
</comment>
<accession>A0A9D1IKI6</accession>
<comment type="caution">
    <text evidence="13">The sequence shown here is derived from an EMBL/GenBank/DDBJ whole genome shotgun (WGS) entry which is preliminary data.</text>
</comment>
<evidence type="ECO:0000256" key="11">
    <source>
        <dbReference type="HAMAP-Rule" id="MF_01220"/>
    </source>
</evidence>
<dbReference type="PANTHER" id="PTHR42833:SF4">
    <property type="entry name" value="URIDYLATE KINASE PUMPKIN, CHLOROPLASTIC"/>
    <property type="match status" value="1"/>
</dbReference>
<dbReference type="SUPFAM" id="SSF53633">
    <property type="entry name" value="Carbamate kinase-like"/>
    <property type="match status" value="1"/>
</dbReference>
<evidence type="ECO:0000256" key="6">
    <source>
        <dbReference type="ARBA" id="ARBA00022741"/>
    </source>
</evidence>
<dbReference type="GO" id="GO:0006225">
    <property type="term" value="P:UDP biosynthetic process"/>
    <property type="evidence" value="ECO:0007669"/>
    <property type="project" value="TreeGrafter"/>
</dbReference>
<feature type="binding site" evidence="11">
    <location>
        <position position="54"/>
    </location>
    <ligand>
        <name>ATP</name>
        <dbReference type="ChEBI" id="CHEBI:30616"/>
    </ligand>
</feature>
<evidence type="ECO:0000256" key="2">
    <source>
        <dbReference type="ARBA" id="ARBA00004791"/>
    </source>
</evidence>
<keyword evidence="5 11" id="KW-0808">Transferase</keyword>
<evidence type="ECO:0000313" key="13">
    <source>
        <dbReference type="EMBL" id="HIU39290.1"/>
    </source>
</evidence>
<organism evidence="13 14">
    <name type="scientific">Candidatus Limisoma intestinavium</name>
    <dbReference type="NCBI Taxonomy" id="2840856"/>
    <lineage>
        <taxon>Bacteria</taxon>
        <taxon>Pseudomonadati</taxon>
        <taxon>Bacteroidota</taxon>
        <taxon>Bacteroidia</taxon>
        <taxon>Bacteroidales</taxon>
        <taxon>Candidatus Limisoma</taxon>
    </lineage>
</organism>
<keyword evidence="4 11" id="KW-0963">Cytoplasm</keyword>
<dbReference type="HAMAP" id="MF_01220_B">
    <property type="entry name" value="PyrH_B"/>
    <property type="match status" value="1"/>
</dbReference>
<keyword evidence="9 11" id="KW-0665">Pyrimidine biosynthesis</keyword>
<dbReference type="PIRSF" id="PIRSF005650">
    <property type="entry name" value="Uridylate_kin"/>
    <property type="match status" value="1"/>
</dbReference>
<evidence type="ECO:0000256" key="1">
    <source>
        <dbReference type="ARBA" id="ARBA00004496"/>
    </source>
</evidence>
<dbReference type="InterPro" id="IPR011817">
    <property type="entry name" value="Uridylate_kinase"/>
</dbReference>
<keyword evidence="11" id="KW-0021">Allosteric enzyme</keyword>
<reference evidence="13" key="2">
    <citation type="journal article" date="2021" name="PeerJ">
        <title>Extensive microbial diversity within the chicken gut microbiome revealed by metagenomics and culture.</title>
        <authorList>
            <person name="Gilroy R."/>
            <person name="Ravi A."/>
            <person name="Getino M."/>
            <person name="Pursley I."/>
            <person name="Horton D.L."/>
            <person name="Alikhan N.F."/>
            <person name="Baker D."/>
            <person name="Gharbi K."/>
            <person name="Hall N."/>
            <person name="Watson M."/>
            <person name="Adriaenssens E.M."/>
            <person name="Foster-Nyarko E."/>
            <person name="Jarju S."/>
            <person name="Secka A."/>
            <person name="Antonio M."/>
            <person name="Oren A."/>
            <person name="Chaudhuri R.R."/>
            <person name="La Ragione R."/>
            <person name="Hildebrand F."/>
            <person name="Pallen M.J."/>
        </authorList>
    </citation>
    <scope>NUCLEOTIDE SEQUENCE</scope>
    <source>
        <strain evidence="13">17073</strain>
    </source>
</reference>